<feature type="non-terminal residue" evidence="2">
    <location>
        <position position="1"/>
    </location>
</feature>
<dbReference type="AlphaFoldDB" id="A0A8S9UZ14"/>
<feature type="non-terminal residue" evidence="2">
    <location>
        <position position="443"/>
    </location>
</feature>
<comment type="caution">
    <text evidence="2">The sequence shown here is derived from an EMBL/GenBank/DDBJ whole genome shotgun (WGS) entry which is preliminary data.</text>
</comment>
<evidence type="ECO:0000313" key="2">
    <source>
        <dbReference type="EMBL" id="KAF4145593.1"/>
    </source>
</evidence>
<proteinExistence type="predicted"/>
<feature type="region of interest" description="Disordered" evidence="1">
    <location>
        <begin position="1"/>
        <end position="104"/>
    </location>
</feature>
<accession>A0A8S9UZ14</accession>
<sequence length="443" mass="49462">SLPASLCISSAMSLTTPVRRSSPRRVSLDDSNPSHERVALGPSPRPSPYQRRSPCLQQQQEVASSSYQRRSPHLQHQREMGSSPYQRRSPRPEQQRETLSSHDPLIKLSVDVRLKNTVNQRLTSGLRMGTHAVQSDTWDEVKNMLWGIIQRELKPLAIPTGAPPVWTVDEHEPAIVMFEKYTSLKMNGKVLNPWTSAKDREYLRKHKEEPAILSGNEISTVGQFADFEDQCIGPAATDRGGAATEELHQRMITTLKEKWGATYAVAPVGRTRSQETQASARARNYKGPPPNLVTQFRPASNPSEQQLQHVQRSVKMAKKVVQGMQTKIQHFEQTVQVLQTAIVSMNQMLENHLDVIEAMGEDVVIQPDSTEVSSVLAAIPNQEDIDHAISALGELQQFGHAKLPSSRYAHVLIPQGRGRVKLAGQTPSTVLKNIRHVEILELL</sequence>
<dbReference type="Proteomes" id="UP000704712">
    <property type="component" value="Unassembled WGS sequence"/>
</dbReference>
<evidence type="ECO:0000313" key="3">
    <source>
        <dbReference type="Proteomes" id="UP000704712"/>
    </source>
</evidence>
<protein>
    <submittedName>
        <fullName evidence="2">Uncharacterized protein</fullName>
    </submittedName>
</protein>
<dbReference type="EMBL" id="JAACNO010000719">
    <property type="protein sequence ID" value="KAF4145593.1"/>
    <property type="molecule type" value="Genomic_DNA"/>
</dbReference>
<feature type="compositionally biased region" description="Basic and acidic residues" evidence="1">
    <location>
        <begin position="26"/>
        <end position="38"/>
    </location>
</feature>
<gene>
    <name evidence="2" type="ORF">GN958_ATG05220</name>
</gene>
<feature type="compositionally biased region" description="Basic and acidic residues" evidence="1">
    <location>
        <begin position="90"/>
        <end position="100"/>
    </location>
</feature>
<evidence type="ECO:0000256" key="1">
    <source>
        <dbReference type="SAM" id="MobiDB-lite"/>
    </source>
</evidence>
<name>A0A8S9UZ14_PHYIN</name>
<reference evidence="2" key="1">
    <citation type="submission" date="2020-03" db="EMBL/GenBank/DDBJ databases">
        <title>Hybrid Assembly of Korean Phytophthora infestans isolates.</title>
        <authorList>
            <person name="Prokchorchik M."/>
            <person name="Lee Y."/>
            <person name="Seo J."/>
            <person name="Cho J.-H."/>
            <person name="Park Y.-E."/>
            <person name="Jang D.-C."/>
            <person name="Im J.-S."/>
            <person name="Choi J.-G."/>
            <person name="Park H.-J."/>
            <person name="Lee G.-B."/>
            <person name="Lee Y.-G."/>
            <person name="Hong S.-Y."/>
            <person name="Cho K."/>
            <person name="Sohn K.H."/>
        </authorList>
    </citation>
    <scope>NUCLEOTIDE SEQUENCE</scope>
    <source>
        <strain evidence="2">KR_2_A2</strain>
    </source>
</reference>
<organism evidence="2 3">
    <name type="scientific">Phytophthora infestans</name>
    <name type="common">Potato late blight agent</name>
    <name type="synonym">Botrytis infestans</name>
    <dbReference type="NCBI Taxonomy" id="4787"/>
    <lineage>
        <taxon>Eukaryota</taxon>
        <taxon>Sar</taxon>
        <taxon>Stramenopiles</taxon>
        <taxon>Oomycota</taxon>
        <taxon>Peronosporomycetes</taxon>
        <taxon>Peronosporales</taxon>
        <taxon>Peronosporaceae</taxon>
        <taxon>Phytophthora</taxon>
    </lineage>
</organism>
<feature type="compositionally biased region" description="Polar residues" evidence="1">
    <location>
        <begin position="55"/>
        <end position="69"/>
    </location>
</feature>
<feature type="region of interest" description="Disordered" evidence="1">
    <location>
        <begin position="270"/>
        <end position="291"/>
    </location>
</feature>